<dbReference type="CDD" id="cd01014">
    <property type="entry name" value="nicotinamidase_related"/>
    <property type="match status" value="1"/>
</dbReference>
<dbReference type="PANTHER" id="PTHR43540">
    <property type="entry name" value="PEROXYUREIDOACRYLATE/UREIDOACRYLATE AMIDOHYDROLASE-RELATED"/>
    <property type="match status" value="1"/>
</dbReference>
<evidence type="ECO:0000259" key="2">
    <source>
        <dbReference type="Pfam" id="PF00857"/>
    </source>
</evidence>
<gene>
    <name evidence="3" type="ORF">SAMN05428964_103171</name>
</gene>
<dbReference type="InterPro" id="IPR050272">
    <property type="entry name" value="Isochorismatase-like_hydrls"/>
</dbReference>
<protein>
    <submittedName>
        <fullName evidence="3">Nicotinamidase-related amidase</fullName>
    </submittedName>
</protein>
<keyword evidence="1" id="KW-0378">Hydrolase</keyword>
<dbReference type="AlphaFoldDB" id="A0A285TEC4"/>
<dbReference type="SUPFAM" id="SSF52499">
    <property type="entry name" value="Isochorismatase-like hydrolases"/>
    <property type="match status" value="1"/>
</dbReference>
<accession>A0A285TEC4</accession>
<dbReference type="InterPro" id="IPR000868">
    <property type="entry name" value="Isochorismatase-like_dom"/>
</dbReference>
<dbReference type="InterPro" id="IPR036380">
    <property type="entry name" value="Isochorismatase-like_sf"/>
</dbReference>
<feature type="domain" description="Isochorismatase-like" evidence="2">
    <location>
        <begin position="39"/>
        <end position="210"/>
    </location>
</feature>
<sequence>MQMHDQAYPNDFERTVTMSAQSIFEILGVELPTGSVRDAALIVIDAQEEYRSGRLKLSGLEPALDNVARLIAHWRAQNGTLIHIQHHGQGLFDPEGPYAAIMNEVAPHEGEPVLTKNVPNAFGGTNLGDLIDQAGLKHVVLAGFMTHVCVSTTARSANEQGLQVTIAGDAVTTRDLPATADHATIPAAELHRAELAILADAFAKIVTTDDVLKA</sequence>
<dbReference type="PANTHER" id="PTHR43540:SF15">
    <property type="entry name" value="BLR5631 PROTEIN"/>
    <property type="match status" value="1"/>
</dbReference>
<reference evidence="3 4" key="1">
    <citation type="submission" date="2017-08" db="EMBL/GenBank/DDBJ databases">
        <authorList>
            <person name="de Groot N.N."/>
        </authorList>
    </citation>
    <scope>NUCLEOTIDE SEQUENCE [LARGE SCALE GENOMIC DNA]</scope>
    <source>
        <strain evidence="3 4">USBA 78</strain>
    </source>
</reference>
<name>A0A285TEC4_9PROT</name>
<evidence type="ECO:0000313" key="3">
    <source>
        <dbReference type="EMBL" id="SOC20575.1"/>
    </source>
</evidence>
<dbReference type="Proteomes" id="UP000219068">
    <property type="component" value="Unassembled WGS sequence"/>
</dbReference>
<dbReference type="Pfam" id="PF00857">
    <property type="entry name" value="Isochorismatase"/>
    <property type="match status" value="1"/>
</dbReference>
<dbReference type="EMBL" id="OBMM01000003">
    <property type="protein sequence ID" value="SOC20575.1"/>
    <property type="molecule type" value="Genomic_DNA"/>
</dbReference>
<evidence type="ECO:0000313" key="4">
    <source>
        <dbReference type="Proteomes" id="UP000219068"/>
    </source>
</evidence>
<proteinExistence type="predicted"/>
<dbReference type="GO" id="GO:0016787">
    <property type="term" value="F:hydrolase activity"/>
    <property type="evidence" value="ECO:0007669"/>
    <property type="project" value="UniProtKB-KW"/>
</dbReference>
<dbReference type="Gene3D" id="3.40.50.850">
    <property type="entry name" value="Isochorismatase-like"/>
    <property type="match status" value="1"/>
</dbReference>
<evidence type="ECO:0000256" key="1">
    <source>
        <dbReference type="ARBA" id="ARBA00022801"/>
    </source>
</evidence>
<organism evidence="3 4">
    <name type="scientific">Thalassospira xiamenensis</name>
    <dbReference type="NCBI Taxonomy" id="220697"/>
    <lineage>
        <taxon>Bacteria</taxon>
        <taxon>Pseudomonadati</taxon>
        <taxon>Pseudomonadota</taxon>
        <taxon>Alphaproteobacteria</taxon>
        <taxon>Rhodospirillales</taxon>
        <taxon>Thalassospiraceae</taxon>
        <taxon>Thalassospira</taxon>
    </lineage>
</organism>